<keyword evidence="4" id="KW-1185">Reference proteome</keyword>
<reference evidence="4" key="1">
    <citation type="journal article" date="2015" name="PLoS Genet.">
        <title>Genome Sequence and Transcriptome Analyses of Chrysochromulina tobin: Metabolic Tools for Enhanced Algal Fitness in the Prominent Order Prymnesiales (Haptophyceae).</title>
        <authorList>
            <person name="Hovde B.T."/>
            <person name="Deodato C.R."/>
            <person name="Hunsperger H.M."/>
            <person name="Ryken S.A."/>
            <person name="Yost W."/>
            <person name="Jha R.K."/>
            <person name="Patterson J."/>
            <person name="Monnat R.J. Jr."/>
            <person name="Barlow S.B."/>
            <person name="Starkenburg S.R."/>
            <person name="Cattolico R.A."/>
        </authorList>
    </citation>
    <scope>NUCLEOTIDE SEQUENCE</scope>
    <source>
        <strain evidence="4">CCMP291</strain>
    </source>
</reference>
<feature type="compositionally biased region" description="Low complexity" evidence="1">
    <location>
        <begin position="853"/>
        <end position="863"/>
    </location>
</feature>
<feature type="non-terminal residue" evidence="3">
    <location>
        <position position="1398"/>
    </location>
</feature>
<feature type="domain" description="SAP" evidence="2">
    <location>
        <begin position="939"/>
        <end position="973"/>
    </location>
</feature>
<evidence type="ECO:0000313" key="4">
    <source>
        <dbReference type="Proteomes" id="UP000037460"/>
    </source>
</evidence>
<evidence type="ECO:0000259" key="2">
    <source>
        <dbReference type="PROSITE" id="PS50800"/>
    </source>
</evidence>
<protein>
    <recommendedName>
        <fullName evidence="2">SAP domain-containing protein</fullName>
    </recommendedName>
</protein>
<gene>
    <name evidence="3" type="ORF">Ctob_016180</name>
</gene>
<evidence type="ECO:0000256" key="1">
    <source>
        <dbReference type="SAM" id="MobiDB-lite"/>
    </source>
</evidence>
<dbReference type="PANTHER" id="PTHR31677">
    <property type="entry name" value="AP2 DOMAIN CLASS TRANSCRIPTION FACTOR"/>
    <property type="match status" value="1"/>
</dbReference>
<dbReference type="GO" id="GO:0003700">
    <property type="term" value="F:DNA-binding transcription factor activity"/>
    <property type="evidence" value="ECO:0007669"/>
    <property type="project" value="InterPro"/>
</dbReference>
<dbReference type="SMART" id="SM00513">
    <property type="entry name" value="SAP"/>
    <property type="match status" value="2"/>
</dbReference>
<comment type="caution">
    <text evidence="3">The sequence shown here is derived from an EMBL/GenBank/DDBJ whole genome shotgun (WGS) entry which is preliminary data.</text>
</comment>
<organism evidence="3 4">
    <name type="scientific">Chrysochromulina tobinii</name>
    <dbReference type="NCBI Taxonomy" id="1460289"/>
    <lineage>
        <taxon>Eukaryota</taxon>
        <taxon>Haptista</taxon>
        <taxon>Haptophyta</taxon>
        <taxon>Prymnesiophyceae</taxon>
        <taxon>Prymnesiales</taxon>
        <taxon>Chrysochromulinaceae</taxon>
        <taxon>Chrysochromulina</taxon>
    </lineage>
</organism>
<evidence type="ECO:0000313" key="3">
    <source>
        <dbReference type="EMBL" id="KOO34796.1"/>
    </source>
</evidence>
<dbReference type="Gene3D" id="3.30.730.10">
    <property type="entry name" value="AP2/ERF domain"/>
    <property type="match status" value="2"/>
</dbReference>
<proteinExistence type="predicted"/>
<dbReference type="Proteomes" id="UP000037460">
    <property type="component" value="Unassembled WGS sequence"/>
</dbReference>
<dbReference type="EMBL" id="JWZX01001087">
    <property type="protein sequence ID" value="KOO34796.1"/>
    <property type="molecule type" value="Genomic_DNA"/>
</dbReference>
<accession>A0A0M0K7E3</accession>
<dbReference type="InterPro" id="IPR036361">
    <property type="entry name" value="SAP_dom_sf"/>
</dbReference>
<dbReference type="Gene3D" id="1.10.720.30">
    <property type="entry name" value="SAP domain"/>
    <property type="match status" value="1"/>
</dbReference>
<dbReference type="InterPro" id="IPR036955">
    <property type="entry name" value="AP2/ERF_dom_sf"/>
</dbReference>
<dbReference type="Pfam" id="PF02037">
    <property type="entry name" value="SAP"/>
    <property type="match status" value="1"/>
</dbReference>
<sequence>MRTTCALHVGHLAEVHYVSTRLVTGEAAAAASTEEDADAMAEGLAQQSERELWQAAEHEQRLVAMMCHPYQLEEAVFAEEDMMEGQFEEGGDDEEEGEEAWAATPTQIPTKIPRFHSPVPPGGRVGTHTRFDVEGELPGAFGEVGVLSCFKGSPPSTVRAFGEVGVLSCSKGPPPSIPARIPTTIERCASPVPPGGRVGKHNRFVEEGDLLVPSAVAKVLCDSEDGDVEAVEVEAVVLEEAMEVEAAELEASEVAVDLLDVIGSMRAPPSASDRIDAQMQDAEVVLGGVEAAAGVVEAVAAIAPDFVAIAETPAEAQEWELEQEWGWVEHLLTPGAFPEEEAEALPLSEAVPEPEAAADTVAATKVAKLRVSLVCRGLGKGGKKEILAERLPAPAEEEPAAAAASSMAAAGAVEAAAAFATGSAVLTELVLAAERMEGPARMDADVVEGLALVAEEPAAAKAATAAPWAEVRPLTADEAATLISLHGAFIAKTVAAPELEEPLASEAAEVASMEGSRPLTAAEDRATAAENMRLQRQQAADEARATAAAEGLELVPSPSSKTGFKGVCRLRRRFVAKISENGTIRFLGLFATPEEAALCYARQVGAERAATRAAEMRIAVQNLLSTADEAIAAAAVEGLALVRSSKNRTGFMCVHKRGRIYTAEVRENNKRRSLGNFATREAAALCYARYIGPERAAAEALAEAAPQAEIDPLDEALPATEASAAARVTVTQPFTAAEAKAAAAAEVRSLTADEATTLISVHGALVAETVAAPELEEPVASEVTAEASMKGPARMDADVAEGLAQQRVPELWLAAGFEQWLVTNVCHPVWQLEVGAPEEEEPATAEEEEPAEDQGAAAAARMEGPSRLLAAENAADMDIAAAITAAPIALDSAFAVMEAAGEKVEATAAKNPKAAMLLWTRVLGALVDGGLPAEARAADEAMTVAEMRELLASRGLNRSGNRVALANRLLGALVAAAVAAPEEEEPATTAPEEEEPTTTGASAAARIEGSRPLTADEARAAAVAERLELVPSSASNCDVSAKLLALHDGINELDEEAEEHLPRLLTAEHEAAAAVGLVLVPSSCNETGFKGVTKSYYKGVIRYQAHIWDTERRLMRYLGSFARAEDAAVCYSRHIGAERAAAEAAEALIAGSRPPTADEARGAAAAVGLVLVPSSCNETGFKGVTKSYYKGVIKYHARIWDTERRSMRYLGSFARAEDAAMCYSRHIGAERAAAEAAEALIAGSRPPTADEARGAAVAEGLELVPSSCNETGFKGVTKFYYKGVIKYQAQIWDTERGSTRFLGSFARAEDAAMCAADALSRRVVPDAAALASHLSAAIPGVDWTDLAASIVGDTASTTADPPAPTAAAAALPAVRFDRAQLTAPKVADWLDVVLREPP</sequence>
<feature type="compositionally biased region" description="Acidic residues" evidence="1">
    <location>
        <begin position="981"/>
        <end position="996"/>
    </location>
</feature>
<feature type="region of interest" description="Disordered" evidence="1">
    <location>
        <begin position="836"/>
        <end position="863"/>
    </location>
</feature>
<dbReference type="InterPro" id="IPR003034">
    <property type="entry name" value="SAP_dom"/>
</dbReference>
<dbReference type="PANTHER" id="PTHR31677:SF196">
    <property type="entry name" value="ETHYLENE-RESPONSIVE TRANSCRIPTION FACTOR ERF109"/>
    <property type="match status" value="1"/>
</dbReference>
<dbReference type="PROSITE" id="PS50800">
    <property type="entry name" value="SAP"/>
    <property type="match status" value="1"/>
</dbReference>
<feature type="region of interest" description="Disordered" evidence="1">
    <location>
        <begin position="980"/>
        <end position="1012"/>
    </location>
</feature>
<name>A0A0M0K7E3_9EUKA</name>
<feature type="compositionally biased region" description="Acidic residues" evidence="1">
    <location>
        <begin position="836"/>
        <end position="852"/>
    </location>
</feature>